<proteinExistence type="predicted"/>
<dbReference type="EMBL" id="OD012489">
    <property type="protein sequence ID" value="CAD7417011.1"/>
    <property type="molecule type" value="Genomic_DNA"/>
</dbReference>
<dbReference type="AlphaFoldDB" id="A0A7R9DP39"/>
<reference evidence="1" key="1">
    <citation type="submission" date="2020-11" db="EMBL/GenBank/DDBJ databases">
        <authorList>
            <person name="Tran Van P."/>
        </authorList>
    </citation>
    <scope>NUCLEOTIDE SEQUENCE</scope>
</reference>
<evidence type="ECO:0000313" key="1">
    <source>
        <dbReference type="EMBL" id="CAD7417011.1"/>
    </source>
</evidence>
<gene>
    <name evidence="1" type="ORF">TPSB3V08_LOCUS11460</name>
</gene>
<protein>
    <submittedName>
        <fullName evidence="1">Uncharacterized protein</fullName>
    </submittedName>
</protein>
<name>A0A7R9DP39_TIMPO</name>
<sequence length="73" mass="8693">MYQKDLKRAVKINQQHSDYSKTQRQKSKDCHTTYIKQNKQKEWDVPTITQPHLILNIEQDGIFFGMIPLQCSQ</sequence>
<accession>A0A7R9DP39</accession>
<organism evidence="1">
    <name type="scientific">Timema poppense</name>
    <name type="common">Walking stick</name>
    <dbReference type="NCBI Taxonomy" id="170557"/>
    <lineage>
        <taxon>Eukaryota</taxon>
        <taxon>Metazoa</taxon>
        <taxon>Ecdysozoa</taxon>
        <taxon>Arthropoda</taxon>
        <taxon>Hexapoda</taxon>
        <taxon>Insecta</taxon>
        <taxon>Pterygota</taxon>
        <taxon>Neoptera</taxon>
        <taxon>Polyneoptera</taxon>
        <taxon>Phasmatodea</taxon>
        <taxon>Timematodea</taxon>
        <taxon>Timematoidea</taxon>
        <taxon>Timematidae</taxon>
        <taxon>Timema</taxon>
    </lineage>
</organism>